<dbReference type="Pfam" id="PF14003">
    <property type="entry name" value="YlbE"/>
    <property type="match status" value="1"/>
</dbReference>
<organism evidence="1 2">
    <name type="scientific">Oceanobacillus oncorhynchi</name>
    <dbReference type="NCBI Taxonomy" id="545501"/>
    <lineage>
        <taxon>Bacteria</taxon>
        <taxon>Bacillati</taxon>
        <taxon>Bacillota</taxon>
        <taxon>Bacilli</taxon>
        <taxon>Bacillales</taxon>
        <taxon>Bacillaceae</taxon>
        <taxon>Oceanobacillus</taxon>
    </lineage>
</organism>
<protein>
    <recommendedName>
        <fullName evidence="3">YlbE-like protein</fullName>
    </recommendedName>
</protein>
<dbReference type="InterPro" id="IPR025613">
    <property type="entry name" value="YlbE"/>
</dbReference>
<evidence type="ECO:0000313" key="1">
    <source>
        <dbReference type="EMBL" id="CEI84412.1"/>
    </source>
</evidence>
<evidence type="ECO:0000313" key="2">
    <source>
        <dbReference type="Proteomes" id="UP000040453"/>
    </source>
</evidence>
<name>A0A0A1MYH4_9BACI</name>
<sequence length="77" mass="9355">MDNDVIAYLRKNPELAEFVRYHPIWYRYLMRDPGRLTELKKEAKKFYGKTFPQKVNTFSNQLQMVRMFAEMAKSMKD</sequence>
<evidence type="ECO:0008006" key="3">
    <source>
        <dbReference type="Google" id="ProtNLM"/>
    </source>
</evidence>
<dbReference type="RefSeq" id="WP_042535220.1">
    <property type="nucleotide sequence ID" value="NZ_CDGG01000001.1"/>
</dbReference>
<dbReference type="Proteomes" id="UP000040453">
    <property type="component" value="Unassembled WGS sequence"/>
</dbReference>
<proteinExistence type="predicted"/>
<keyword evidence="2" id="KW-1185">Reference proteome</keyword>
<dbReference type="OrthoDB" id="1646085at2"/>
<dbReference type="STRING" id="545501.BN997_04360"/>
<reference evidence="1 2" key="1">
    <citation type="submission" date="2014-11" db="EMBL/GenBank/DDBJ databases">
        <authorList>
            <person name="Urmite Genomes Urmite Genomes"/>
        </authorList>
    </citation>
    <scope>NUCLEOTIDE SEQUENCE [LARGE SCALE GENOMIC DNA]</scope>
    <source>
        <strain evidence="1 2">Oc5</strain>
    </source>
</reference>
<gene>
    <name evidence="1" type="ORF">BN997_04360</name>
</gene>
<dbReference type="EMBL" id="CDGG01000001">
    <property type="protein sequence ID" value="CEI84412.1"/>
    <property type="molecule type" value="Genomic_DNA"/>
</dbReference>
<dbReference type="AlphaFoldDB" id="A0A0A1MYH4"/>
<accession>A0A0A1MYH4</accession>